<comment type="caution">
    <text evidence="2">The sequence shown here is derived from an EMBL/GenBank/DDBJ whole genome shotgun (WGS) entry which is preliminary data.</text>
</comment>
<organism evidence="2 3">
    <name type="scientific">Euroglyphus maynei</name>
    <name type="common">Mayne's house dust mite</name>
    <dbReference type="NCBI Taxonomy" id="6958"/>
    <lineage>
        <taxon>Eukaryota</taxon>
        <taxon>Metazoa</taxon>
        <taxon>Ecdysozoa</taxon>
        <taxon>Arthropoda</taxon>
        <taxon>Chelicerata</taxon>
        <taxon>Arachnida</taxon>
        <taxon>Acari</taxon>
        <taxon>Acariformes</taxon>
        <taxon>Sarcoptiformes</taxon>
        <taxon>Astigmata</taxon>
        <taxon>Psoroptidia</taxon>
        <taxon>Analgoidea</taxon>
        <taxon>Pyroglyphidae</taxon>
        <taxon>Pyroglyphinae</taxon>
        <taxon>Euroglyphus</taxon>
    </lineage>
</organism>
<protein>
    <submittedName>
        <fullName evidence="2">Uncharacterized protein</fullName>
    </submittedName>
</protein>
<name>A0A1Y3BDX2_EURMA</name>
<dbReference type="OrthoDB" id="10267305at2759"/>
<gene>
    <name evidence="2" type="ORF">BLA29_012664</name>
</gene>
<accession>A0A1Y3BDX2</accession>
<keyword evidence="3" id="KW-1185">Reference proteome</keyword>
<feature type="region of interest" description="Disordered" evidence="1">
    <location>
        <begin position="61"/>
        <end position="85"/>
    </location>
</feature>
<reference evidence="2 3" key="1">
    <citation type="submission" date="2017-03" db="EMBL/GenBank/DDBJ databases">
        <title>Genome Survey of Euroglyphus maynei.</title>
        <authorList>
            <person name="Arlian L.G."/>
            <person name="Morgan M.S."/>
            <person name="Rider S.D."/>
        </authorList>
    </citation>
    <scope>NUCLEOTIDE SEQUENCE [LARGE SCALE GENOMIC DNA]</scope>
    <source>
        <strain evidence="2">Arlian Lab</strain>
        <tissue evidence="2">Whole body</tissue>
    </source>
</reference>
<evidence type="ECO:0000313" key="2">
    <source>
        <dbReference type="EMBL" id="OTF77796.1"/>
    </source>
</evidence>
<dbReference type="EMBL" id="MUJZ01030851">
    <property type="protein sequence ID" value="OTF77796.1"/>
    <property type="molecule type" value="Genomic_DNA"/>
</dbReference>
<dbReference type="AlphaFoldDB" id="A0A1Y3BDX2"/>
<feature type="non-terminal residue" evidence="2">
    <location>
        <position position="1"/>
    </location>
</feature>
<proteinExistence type="predicted"/>
<feature type="compositionally biased region" description="Polar residues" evidence="1">
    <location>
        <begin position="69"/>
        <end position="85"/>
    </location>
</feature>
<dbReference type="Proteomes" id="UP000194236">
    <property type="component" value="Unassembled WGS sequence"/>
</dbReference>
<sequence>FKIKSCLSVKETHQLAELNRDRNDKLKTALGISDDFVAGSSMDIIRKAKEQQAAKEEMLKNNKDFIQETIRQQNESNGNKNNEKD</sequence>
<evidence type="ECO:0000256" key="1">
    <source>
        <dbReference type="SAM" id="MobiDB-lite"/>
    </source>
</evidence>
<feature type="non-terminal residue" evidence="2">
    <location>
        <position position="85"/>
    </location>
</feature>
<evidence type="ECO:0000313" key="3">
    <source>
        <dbReference type="Proteomes" id="UP000194236"/>
    </source>
</evidence>